<dbReference type="EMBL" id="ACUZ02000010">
    <property type="protein sequence ID" value="EFB32775.1"/>
    <property type="molecule type" value="Genomic_DNA"/>
</dbReference>
<dbReference type="AlphaFoldDB" id="D1QPA0"/>
<evidence type="ECO:0000313" key="2">
    <source>
        <dbReference type="EMBL" id="EFB32775.1"/>
    </source>
</evidence>
<name>D1QPA0_9BACT</name>
<organism evidence="2 3">
    <name type="scientific">Segatella oris F0302</name>
    <dbReference type="NCBI Taxonomy" id="649760"/>
    <lineage>
        <taxon>Bacteria</taxon>
        <taxon>Pseudomonadati</taxon>
        <taxon>Bacteroidota</taxon>
        <taxon>Bacteroidia</taxon>
        <taxon>Bacteroidales</taxon>
        <taxon>Prevotellaceae</taxon>
        <taxon>Segatella</taxon>
    </lineage>
</organism>
<proteinExistence type="predicted"/>
<accession>D1QPA0</accession>
<comment type="caution">
    <text evidence="2">The sequence shown here is derived from an EMBL/GenBank/DDBJ whole genome shotgun (WGS) entry which is preliminary data.</text>
</comment>
<feature type="domain" description="FRG" evidence="1">
    <location>
        <begin position="360"/>
        <end position="478"/>
    </location>
</feature>
<dbReference type="Pfam" id="PF08867">
    <property type="entry name" value="FRG"/>
    <property type="match status" value="1"/>
</dbReference>
<dbReference type="SMART" id="SM00901">
    <property type="entry name" value="FRG"/>
    <property type="match status" value="1"/>
</dbReference>
<dbReference type="HOGENOM" id="CLU_455504_0_0_10"/>
<dbReference type="Proteomes" id="UP000004079">
    <property type="component" value="Unassembled WGS sequence"/>
</dbReference>
<gene>
    <name evidence="2" type="ORF">HMPREF0971_00790</name>
</gene>
<reference evidence="2 3" key="1">
    <citation type="submission" date="2009-11" db="EMBL/GenBank/DDBJ databases">
        <authorList>
            <person name="Weinstock G."/>
            <person name="Sodergren E."/>
            <person name="Clifton S."/>
            <person name="Fulton L."/>
            <person name="Fulton B."/>
            <person name="Courtney L."/>
            <person name="Fronick C."/>
            <person name="Harrison M."/>
            <person name="Strong C."/>
            <person name="Farmer C."/>
            <person name="Delahaunty K."/>
            <person name="Markovic C."/>
            <person name="Hall O."/>
            <person name="Minx P."/>
            <person name="Tomlinson C."/>
            <person name="Mitreva M."/>
            <person name="Nelson J."/>
            <person name="Hou S."/>
            <person name="Wollam A."/>
            <person name="Pepin K.H."/>
            <person name="Johnson M."/>
            <person name="Bhonagiri V."/>
            <person name="Nash W.E."/>
            <person name="Warren W."/>
            <person name="Chinwalla A."/>
            <person name="Mardis E.R."/>
            <person name="Wilson R.K."/>
        </authorList>
    </citation>
    <scope>NUCLEOTIDE SEQUENCE [LARGE SCALE GENOMIC DNA]</scope>
    <source>
        <strain evidence="2 3">F0302</strain>
    </source>
</reference>
<evidence type="ECO:0000259" key="1">
    <source>
        <dbReference type="SMART" id="SM00901"/>
    </source>
</evidence>
<protein>
    <submittedName>
        <fullName evidence="2">FRG domain protein</fullName>
    </submittedName>
</protein>
<dbReference type="InterPro" id="IPR014966">
    <property type="entry name" value="FRG-dom"/>
</dbReference>
<evidence type="ECO:0000313" key="3">
    <source>
        <dbReference type="Proteomes" id="UP000004079"/>
    </source>
</evidence>
<sequence length="668" mass="77873">MINSSEGSDTLVFNCYLRHLRFLLTCYVCSTKIGENSDISKCFENFVSQALGVLTRVYAAELRSNKKMSMKTSEFGNTVLSDQETLKMLQGFCYEALRFLKVSVEKFPKFAVGVAMQADGKADPLIIDYTHSKVLVYIPVFRILFSGVIDNDAPSMYRLMGYQLARFWYRFTTVGDEGAFNIMDKDSFVFAQSLMTLKGCRLSSITPVAEVLKMLKSEFKIECEHVTGIDTHAKVKLGVIRPTKSEHVRIAKHWEKLHEENINRSLISIVEGDLGSKSNPFGNVDEAAAYIAKIEQECLSTDQFRQEIAREEYFYDGQIFRISWASANVSYYPIEGASDNCFVVNQLSTHNKFVLKPSLANHKFLYRGQSRFFSPCKPSLFRENKDYFVDDIIQIKEFQCLLKTHPLVQLFERGFELLHDTFYFKINYDGLSQHYYNNTPLLDLTSDMEVAKFFAVTTFNMKLDCYEKYTGNELGVLYYFDLKADSFQYNDKRNYIVNNIGKQPFMRSGNQSGFLINIAKDEDFNNYPEVRYVFFRHNPIITDRIFAQFDNGDRIMPEEILRSHWHRRMNDEKIKKLISTEALKLNYKDNLHESHNKIIKALQNKGFKIKKYQPSFTKEELEQYYATSLKFWHEFCSNIHFYSPEGALMKEHLINLPNDPRYKWAFIK</sequence>